<dbReference type="InterPro" id="IPR005363">
    <property type="entry name" value="UPF0167"/>
</dbReference>
<comment type="caution">
    <text evidence="2">The sequence shown here is derived from an EMBL/GenBank/DDBJ whole genome shotgun (WGS) entry which is preliminary data.</text>
</comment>
<evidence type="ECO:0000313" key="2">
    <source>
        <dbReference type="EMBL" id="OOM52160.1"/>
    </source>
</evidence>
<evidence type="ECO:0008006" key="4">
    <source>
        <dbReference type="Google" id="ProtNLM"/>
    </source>
</evidence>
<accession>A0A1S8RG02</accession>
<protein>
    <recommendedName>
        <fullName evidence="4">CbrC family protein</fullName>
    </recommendedName>
</protein>
<name>A0A1S8RG02_CLOBE</name>
<sequence>MEFKFKYFTNVQRNARFIDEPCDNCGSTNLCLNGIYFDHYDEEVEAVCLECLTKGNIVVEIPSEVSEKIYNEISINYPDGSEDELKKRVNEIIEELSKTPPVPWVQSNDWQVCCGNFMTYLGELGRDDLDSMATDGDGKALLLNLIDEETKNRIDDLECLWNELGDYAVAYHFKCMKCGKQIVVIQSY</sequence>
<reference evidence="2 3" key="1">
    <citation type="submission" date="2016-05" db="EMBL/GenBank/DDBJ databases">
        <title>Microbial solvent formation.</title>
        <authorList>
            <person name="Poehlein A."/>
            <person name="Montoya Solano J.D."/>
            <person name="Flitsch S."/>
            <person name="Krabben P."/>
            <person name="Duerre P."/>
            <person name="Daniel R."/>
        </authorList>
    </citation>
    <scope>NUCLEOTIDE SEQUENCE [LARGE SCALE GENOMIC DNA]</scope>
    <source>
        <strain evidence="2 3">DSM 53</strain>
    </source>
</reference>
<dbReference type="RefSeq" id="WP_077841068.1">
    <property type="nucleotide sequence ID" value="NZ_JABTAE010000001.1"/>
</dbReference>
<dbReference type="EMBL" id="LZZI01000219">
    <property type="protein sequence ID" value="OOM52160.1"/>
    <property type="molecule type" value="Genomic_DNA"/>
</dbReference>
<dbReference type="AlphaFoldDB" id="A0A1S8RG02"/>
<evidence type="ECO:0000313" key="3">
    <source>
        <dbReference type="Proteomes" id="UP000190973"/>
    </source>
</evidence>
<organism evidence="2 3">
    <name type="scientific">Clostridium beijerinckii</name>
    <name type="common">Clostridium MP</name>
    <dbReference type="NCBI Taxonomy" id="1520"/>
    <lineage>
        <taxon>Bacteria</taxon>
        <taxon>Bacillati</taxon>
        <taxon>Bacillota</taxon>
        <taxon>Clostridia</taxon>
        <taxon>Eubacteriales</taxon>
        <taxon>Clostridiaceae</taxon>
        <taxon>Clostridium</taxon>
    </lineage>
</organism>
<evidence type="ECO:0000256" key="1">
    <source>
        <dbReference type="ARBA" id="ARBA00008525"/>
    </source>
</evidence>
<gene>
    <name evidence="2" type="ORF">CLBCK_49290</name>
</gene>
<dbReference type="Proteomes" id="UP000190973">
    <property type="component" value="Unassembled WGS sequence"/>
</dbReference>
<dbReference type="Pfam" id="PF03691">
    <property type="entry name" value="UPF0167"/>
    <property type="match status" value="1"/>
</dbReference>
<proteinExistence type="inferred from homology"/>
<comment type="similarity">
    <text evidence="1">Belongs to the UPF0167 family.</text>
</comment>